<protein>
    <recommendedName>
        <fullName evidence="2">DUF4214 domain-containing protein</fullName>
    </recommendedName>
</protein>
<feature type="domain" description="DUF4214" evidence="2">
    <location>
        <begin position="494"/>
        <end position="563"/>
    </location>
</feature>
<feature type="compositionally biased region" description="Polar residues" evidence="1">
    <location>
        <begin position="1"/>
        <end position="17"/>
    </location>
</feature>
<dbReference type="Pfam" id="PF13946">
    <property type="entry name" value="DUF4214"/>
    <property type="match status" value="3"/>
</dbReference>
<evidence type="ECO:0000259" key="2">
    <source>
        <dbReference type="Pfam" id="PF13946"/>
    </source>
</evidence>
<dbReference type="InterPro" id="IPR025282">
    <property type="entry name" value="DUF4214"/>
</dbReference>
<comment type="caution">
    <text evidence="3">The sequence shown here is derived from an EMBL/GenBank/DDBJ whole genome shotgun (WGS) entry which is preliminary data.</text>
</comment>
<keyword evidence="4" id="KW-1185">Reference proteome</keyword>
<dbReference type="Proteomes" id="UP001055102">
    <property type="component" value="Unassembled WGS sequence"/>
</dbReference>
<feature type="region of interest" description="Disordered" evidence="1">
    <location>
        <begin position="1"/>
        <end position="20"/>
    </location>
</feature>
<dbReference type="InterPro" id="IPR038255">
    <property type="entry name" value="PBS_linker_sf"/>
</dbReference>
<proteinExistence type="predicted"/>
<evidence type="ECO:0000256" key="1">
    <source>
        <dbReference type="SAM" id="MobiDB-lite"/>
    </source>
</evidence>
<organism evidence="3 4">
    <name type="scientific">Methylobacterium jeotgali</name>
    <dbReference type="NCBI Taxonomy" id="381630"/>
    <lineage>
        <taxon>Bacteria</taxon>
        <taxon>Pseudomonadati</taxon>
        <taxon>Pseudomonadota</taxon>
        <taxon>Alphaproteobacteria</taxon>
        <taxon>Hyphomicrobiales</taxon>
        <taxon>Methylobacteriaceae</taxon>
        <taxon>Methylobacterium</taxon>
    </lineage>
</organism>
<reference evidence="3" key="2">
    <citation type="submission" date="2021-08" db="EMBL/GenBank/DDBJ databases">
        <authorList>
            <person name="Tani A."/>
            <person name="Ola A."/>
            <person name="Ogura Y."/>
            <person name="Katsura K."/>
            <person name="Hayashi T."/>
        </authorList>
    </citation>
    <scope>NUCLEOTIDE SEQUENCE</scope>
    <source>
        <strain evidence="3">LMG 23639</strain>
    </source>
</reference>
<feature type="compositionally biased region" description="Low complexity" evidence="1">
    <location>
        <begin position="38"/>
        <end position="50"/>
    </location>
</feature>
<evidence type="ECO:0000313" key="4">
    <source>
        <dbReference type="Proteomes" id="UP001055102"/>
    </source>
</evidence>
<sequence length="574" mass="58403">MADIYSQNSTQTQTNVAATKPNDSAFAKALADEFAKDTSGQSSGGQQTTTVSNADTGERTTTFFANIDTTQGNGNVSGAGGSVVLNLAGNGNVNGLLDGNNATGNYVIAGSDGQNTLGFTNSGNVYYSGGAGNANLGFYNGGNASVKAGTGDTVVDPGNTNLFVDLTVSPRATVLGAGGDDSVTLGNGRYQIDLHGGFNAVNVNGASTGYTFNLDATSGIATLTNASGLNASIAHTNILNFTDHSVVIAGTQAEATVARMYEGIANRSADADGFHVWIDQLNAGQTVSQVAAGFLASAEAIANGLGANVSNTVFLNNLYQNLLERAPDAAGLATWGGGLANGTLSRADVLAAVAGSREAAVDVNAPVFLSPATIRAGAADPTPQTFDITPSGVQTVSAGGGFDVVNFAGNRSDFLSSIDGDHVMIFSPTTGSTTSITGAEFVQFGDGALILASTEDEAVIARLYDGLLGRDADSAGLQTWWDRHDDGQSLSTIANSFLNAAEFQGAHSGGLTNSQFVDLLYNNMLGRDAEAAGRTVWESALASGTSRADVAVQFARSVEATAHNAESIHVIDHT</sequence>
<dbReference type="EMBL" id="BPQR01000056">
    <property type="protein sequence ID" value="GJE07912.1"/>
    <property type="molecule type" value="Genomic_DNA"/>
</dbReference>
<name>A0ABQ4SYF3_9HYPH</name>
<feature type="domain" description="DUF4214" evidence="2">
    <location>
        <begin position="254"/>
        <end position="302"/>
    </location>
</feature>
<feature type="domain" description="DUF4214" evidence="2">
    <location>
        <begin position="303"/>
        <end position="360"/>
    </location>
</feature>
<dbReference type="RefSeq" id="WP_238277312.1">
    <property type="nucleotide sequence ID" value="NZ_BPQR01000056.1"/>
</dbReference>
<accession>A0ABQ4SYF3</accession>
<dbReference type="Gene3D" id="1.10.3130.20">
    <property type="entry name" value="Phycobilisome linker domain"/>
    <property type="match status" value="2"/>
</dbReference>
<gene>
    <name evidence="3" type="ORF">AOPFMNJM_3244</name>
</gene>
<feature type="region of interest" description="Disordered" evidence="1">
    <location>
        <begin position="36"/>
        <end position="57"/>
    </location>
</feature>
<reference evidence="3" key="1">
    <citation type="journal article" date="2021" name="Front. Microbiol.">
        <title>Comprehensive Comparative Genomics and Phenotyping of Methylobacterium Species.</title>
        <authorList>
            <person name="Alessa O."/>
            <person name="Ogura Y."/>
            <person name="Fujitani Y."/>
            <person name="Takami H."/>
            <person name="Hayashi T."/>
            <person name="Sahin N."/>
            <person name="Tani A."/>
        </authorList>
    </citation>
    <scope>NUCLEOTIDE SEQUENCE</scope>
    <source>
        <strain evidence="3">LMG 23639</strain>
    </source>
</reference>
<evidence type="ECO:0000313" key="3">
    <source>
        <dbReference type="EMBL" id="GJE07912.1"/>
    </source>
</evidence>